<proteinExistence type="predicted"/>
<feature type="compositionally biased region" description="Low complexity" evidence="1">
    <location>
        <begin position="774"/>
        <end position="792"/>
    </location>
</feature>
<feature type="compositionally biased region" description="Basic and acidic residues" evidence="1">
    <location>
        <begin position="131"/>
        <end position="144"/>
    </location>
</feature>
<dbReference type="OrthoDB" id="127272at2759"/>
<feature type="compositionally biased region" description="Polar residues" evidence="1">
    <location>
        <begin position="395"/>
        <end position="406"/>
    </location>
</feature>
<evidence type="ECO:0000256" key="1">
    <source>
        <dbReference type="SAM" id="MobiDB-lite"/>
    </source>
</evidence>
<evidence type="ECO:0000313" key="3">
    <source>
        <dbReference type="Proteomes" id="UP000018958"/>
    </source>
</evidence>
<dbReference type="EMBL" id="ANIX01003128">
    <property type="protein sequence ID" value="ETP08575.1"/>
    <property type="molecule type" value="Genomic_DNA"/>
</dbReference>
<comment type="caution">
    <text evidence="2">The sequence shown here is derived from an EMBL/GenBank/DDBJ whole genome shotgun (WGS) entry which is preliminary data.</text>
</comment>
<feature type="region of interest" description="Disordered" evidence="1">
    <location>
        <begin position="533"/>
        <end position="875"/>
    </location>
</feature>
<feature type="compositionally biased region" description="Basic residues" evidence="1">
    <location>
        <begin position="362"/>
        <end position="372"/>
    </location>
</feature>
<feature type="compositionally biased region" description="Basic residues" evidence="1">
    <location>
        <begin position="108"/>
        <end position="123"/>
    </location>
</feature>
<dbReference type="AlphaFoldDB" id="W2WD55"/>
<feature type="region of interest" description="Disordered" evidence="1">
    <location>
        <begin position="969"/>
        <end position="1000"/>
    </location>
</feature>
<protein>
    <submittedName>
        <fullName evidence="2">Uncharacterized protein</fullName>
    </submittedName>
</protein>
<name>W2WD55_PHYNI</name>
<feature type="compositionally biased region" description="Polar residues" evidence="1">
    <location>
        <begin position="858"/>
        <end position="872"/>
    </location>
</feature>
<sequence>MDGRDRGPARPMTYRELLATRVLSVDAYWQELREPSRRSPREIPVPLWPGESLQQYEREFCRWLAAQRLSLVSMREDPVTERNYRLQFAETRVARPGNAQQRQPSGPRYRRSLSRSPPPKRRFTGAQPHPIPRDDRRYVYERNPADSGRLVAPRQATIPRERPQLARGYSEGSRAYDDWQAQRNVERPRQDTRPSARDRQYGGDAQRWTRSRSKSPEYVTNRAVSPQRGGRPLLQRRSDDQGRSNIDILRKQLLARRVISVDAFRDEMFKLRNGLIREDSLKRPHETMVRIPVILWPGESMAQYTQKFERWLDSRKISLASLRDNPARERSLWHTFAYTRAGASDSGEPAHFSAPMSTRSRSGSRSRSRSRSSTRSIQKGSERGRTVAPAGYGSSALQRGNVTKTANLPRRDRSYSPKQRGRSRSPPPRIAPPENPRLLMNKTRRQLLERRIVELEVFRQEVEQNAGAGAEDSVLTAIPVPLHPGESMGLYDHRFWTWSRKFNETKESLKENAARERRLRRAFAYLRVNTTRPQASTVAGAQRAHDQDASGRRRSPKRPADENERQTPVRSGQPSNKRTRTEEEQRARTHTTPDASSSRSPAEPEVKTEPIPVESNQSSSRSSVEPRANTFSIRTSTSTIPSSSTSPASAPSVRVSMAARASSTPTMNAPSVQATTARAPAPKTIPPSKGVRMAARTNSAPTAITSSNSVPMTARTSSASVASAASTRTTTTTSSPRSVHFSTSLELIPETIRARTQPTSATTAEEPRIKLEQPTVPSSAAASTTNPSPSRAQSTTERSRNASSNQAGKPSDSSRTGTSQAAAQPLQRTSVSSAVAKPTTLSSETRNVGTNKVGKPVETSSATRTSQETSHPLLQRLRIPTTTTFASVLSPVEKPARFSLTPPAAPAVSMASQAPILTTCQSQTTSNTVTSTTTATANSSANASSQMLLADPAVATSRVNVVENASAGTDAAVAESDTTPAEPEAEVSGNPAHDSEEHDGDVMNQDGCCCNNCMRNWAKTLTDRMDQLERNVGELKRGVNSGGQALTVAGS</sequence>
<feature type="compositionally biased region" description="Basic and acidic residues" evidence="1">
    <location>
        <begin position="558"/>
        <end position="567"/>
    </location>
</feature>
<organism evidence="2 3">
    <name type="scientific">Phytophthora nicotianae CJ01A1</name>
    <dbReference type="NCBI Taxonomy" id="1317063"/>
    <lineage>
        <taxon>Eukaryota</taxon>
        <taxon>Sar</taxon>
        <taxon>Stramenopiles</taxon>
        <taxon>Oomycota</taxon>
        <taxon>Peronosporomycetes</taxon>
        <taxon>Peronosporales</taxon>
        <taxon>Peronosporaceae</taxon>
        <taxon>Phytophthora</taxon>
    </lineage>
</organism>
<dbReference type="Proteomes" id="UP000018958">
    <property type="component" value="Unassembled WGS sequence"/>
</dbReference>
<feature type="compositionally biased region" description="Low complexity" evidence="1">
    <location>
        <begin position="713"/>
        <end position="738"/>
    </location>
</feature>
<evidence type="ECO:0000313" key="2">
    <source>
        <dbReference type="EMBL" id="ETP08575.1"/>
    </source>
</evidence>
<feature type="compositionally biased region" description="Polar residues" evidence="1">
    <location>
        <begin position="665"/>
        <end position="676"/>
    </location>
</feature>
<feature type="compositionally biased region" description="Polar residues" evidence="1">
    <location>
        <begin position="793"/>
        <end position="850"/>
    </location>
</feature>
<feature type="compositionally biased region" description="Polar residues" evidence="1">
    <location>
        <begin position="754"/>
        <end position="763"/>
    </location>
</feature>
<feature type="compositionally biased region" description="Basic and acidic residues" evidence="1">
    <location>
        <begin position="184"/>
        <end position="201"/>
    </location>
</feature>
<feature type="compositionally biased region" description="Low complexity" evidence="1">
    <location>
        <begin position="632"/>
        <end position="664"/>
    </location>
</feature>
<feature type="compositionally biased region" description="Polar residues" evidence="1">
    <location>
        <begin position="696"/>
        <end position="711"/>
    </location>
</feature>
<feature type="compositionally biased region" description="Pro residues" evidence="1">
    <location>
        <begin position="425"/>
        <end position="435"/>
    </location>
</feature>
<gene>
    <name evidence="2" type="ORF">F441_15458</name>
</gene>
<accession>W2WD55</accession>
<feature type="region of interest" description="Disordered" evidence="1">
    <location>
        <begin position="91"/>
        <end position="241"/>
    </location>
</feature>
<reference evidence="2 3" key="1">
    <citation type="submission" date="2013-11" db="EMBL/GenBank/DDBJ databases">
        <title>The Genome Sequence of Phytophthora parasitica CJ01A1.</title>
        <authorList>
            <consortium name="The Broad Institute Genomics Platform"/>
            <person name="Russ C."/>
            <person name="Tyler B."/>
            <person name="Panabieres F."/>
            <person name="Shan W."/>
            <person name="Tripathy S."/>
            <person name="Grunwald N."/>
            <person name="Machado M."/>
            <person name="Johnson C.S."/>
            <person name="Walker B."/>
            <person name="Young S.K."/>
            <person name="Zeng Q."/>
            <person name="Gargeya S."/>
            <person name="Fitzgerald M."/>
            <person name="Haas B."/>
            <person name="Abouelleil A."/>
            <person name="Allen A.W."/>
            <person name="Alvarado L."/>
            <person name="Arachchi H.M."/>
            <person name="Berlin A.M."/>
            <person name="Chapman S.B."/>
            <person name="Gainer-Dewar J."/>
            <person name="Goldberg J."/>
            <person name="Griggs A."/>
            <person name="Gujja S."/>
            <person name="Hansen M."/>
            <person name="Howarth C."/>
            <person name="Imamovic A."/>
            <person name="Ireland A."/>
            <person name="Larimer J."/>
            <person name="McCowan C."/>
            <person name="Murphy C."/>
            <person name="Pearson M."/>
            <person name="Poon T.W."/>
            <person name="Priest M."/>
            <person name="Roberts A."/>
            <person name="Saif S."/>
            <person name="Shea T."/>
            <person name="Sisk P."/>
            <person name="Sykes S."/>
            <person name="Wortman J."/>
            <person name="Nusbaum C."/>
            <person name="Birren B."/>
        </authorList>
    </citation>
    <scope>NUCLEOTIDE SEQUENCE [LARGE SCALE GENOMIC DNA]</scope>
    <source>
        <strain evidence="2 3">CJ01A1</strain>
    </source>
</reference>
<feature type="region of interest" description="Disordered" evidence="1">
    <location>
        <begin position="343"/>
        <end position="437"/>
    </location>
</feature>